<dbReference type="PANTHER" id="PTHR46481">
    <property type="entry name" value="ZINC FINGER BED DOMAIN-CONTAINING PROTEIN 4"/>
    <property type="match status" value="1"/>
</dbReference>
<dbReference type="SUPFAM" id="SSF53098">
    <property type="entry name" value="Ribonuclease H-like"/>
    <property type="match status" value="2"/>
</dbReference>
<accession>A0AAE0CVT9</accession>
<dbReference type="PANTHER" id="PTHR46481:SF11">
    <property type="entry name" value="ZINC FINGER BED DOMAIN-CONTAINING PROTEIN RICESLEEPER 2-LIKE"/>
    <property type="match status" value="1"/>
</dbReference>
<dbReference type="Pfam" id="PF05699">
    <property type="entry name" value="Dimer_Tnp_hAT"/>
    <property type="match status" value="1"/>
</dbReference>
<comment type="caution">
    <text evidence="2">The sequence shown here is derived from an EMBL/GenBank/DDBJ whole genome shotgun (WGS) entry which is preliminary data.</text>
</comment>
<dbReference type="InterPro" id="IPR052035">
    <property type="entry name" value="ZnF_BED_domain_contain"/>
</dbReference>
<name>A0AAE0CVT9_9ROSI</name>
<dbReference type="Proteomes" id="UP001280121">
    <property type="component" value="Unassembled WGS sequence"/>
</dbReference>
<reference evidence="2" key="1">
    <citation type="journal article" date="2023" name="Plant J.">
        <title>Genome sequences and population genomics provide insights into the demographic history, inbreeding, and mutation load of two 'living fossil' tree species of Dipteronia.</title>
        <authorList>
            <person name="Feng Y."/>
            <person name="Comes H.P."/>
            <person name="Chen J."/>
            <person name="Zhu S."/>
            <person name="Lu R."/>
            <person name="Zhang X."/>
            <person name="Li P."/>
            <person name="Qiu J."/>
            <person name="Olsen K.M."/>
            <person name="Qiu Y."/>
        </authorList>
    </citation>
    <scope>NUCLEOTIDE SEQUENCE</scope>
    <source>
        <strain evidence="2">KIB01</strain>
    </source>
</reference>
<keyword evidence="3" id="KW-1185">Reference proteome</keyword>
<organism evidence="2 3">
    <name type="scientific">Dipteronia dyeriana</name>
    <dbReference type="NCBI Taxonomy" id="168575"/>
    <lineage>
        <taxon>Eukaryota</taxon>
        <taxon>Viridiplantae</taxon>
        <taxon>Streptophyta</taxon>
        <taxon>Embryophyta</taxon>
        <taxon>Tracheophyta</taxon>
        <taxon>Spermatophyta</taxon>
        <taxon>Magnoliopsida</taxon>
        <taxon>eudicotyledons</taxon>
        <taxon>Gunneridae</taxon>
        <taxon>Pentapetalae</taxon>
        <taxon>rosids</taxon>
        <taxon>malvids</taxon>
        <taxon>Sapindales</taxon>
        <taxon>Sapindaceae</taxon>
        <taxon>Hippocastanoideae</taxon>
        <taxon>Acereae</taxon>
        <taxon>Dipteronia</taxon>
    </lineage>
</organism>
<sequence length="217" mass="25086">MRCCAHILNLVVQDRLKVIAYGIEKIRDDICSWRTSSKRIEAFENAANQLKIKYSKKLVLDCPTTWNSTHFMLSVAFIYKDVFIRVQHYEPQYNCPMNQSGSTKYPTANMVLTMNGWLNSPNIEIQAMARGNKTKHPILAKIARDIFFILVSTVASESAFSVGGRFFSPRHRRLHPDTLEALMCIQNWIWTHIRGQWVGRVKRKMNESSPDPNQLLI</sequence>
<dbReference type="GO" id="GO:0046983">
    <property type="term" value="F:protein dimerization activity"/>
    <property type="evidence" value="ECO:0007669"/>
    <property type="project" value="InterPro"/>
</dbReference>
<dbReference type="InterPro" id="IPR008906">
    <property type="entry name" value="HATC_C_dom"/>
</dbReference>
<dbReference type="EMBL" id="JANJYI010000001">
    <property type="protein sequence ID" value="KAK2665380.1"/>
    <property type="molecule type" value="Genomic_DNA"/>
</dbReference>
<evidence type="ECO:0000313" key="2">
    <source>
        <dbReference type="EMBL" id="KAK2665380.1"/>
    </source>
</evidence>
<evidence type="ECO:0000259" key="1">
    <source>
        <dbReference type="Pfam" id="PF05699"/>
    </source>
</evidence>
<protein>
    <recommendedName>
        <fullName evidence="1">HAT C-terminal dimerisation domain-containing protein</fullName>
    </recommendedName>
</protein>
<evidence type="ECO:0000313" key="3">
    <source>
        <dbReference type="Proteomes" id="UP001280121"/>
    </source>
</evidence>
<dbReference type="InterPro" id="IPR012337">
    <property type="entry name" value="RNaseH-like_sf"/>
</dbReference>
<feature type="domain" description="HAT C-terminal dimerisation" evidence="1">
    <location>
        <begin position="130"/>
        <end position="189"/>
    </location>
</feature>
<proteinExistence type="predicted"/>
<gene>
    <name evidence="2" type="ORF">Ddye_003954</name>
</gene>
<dbReference type="AlphaFoldDB" id="A0AAE0CVT9"/>